<dbReference type="SUPFAM" id="SSF46785">
    <property type="entry name" value="Winged helix' DNA-binding domain"/>
    <property type="match status" value="1"/>
</dbReference>
<organism evidence="6 7">
    <name type="scientific">Sinorhizobium kummerowiae</name>
    <dbReference type="NCBI Taxonomy" id="158892"/>
    <lineage>
        <taxon>Bacteria</taxon>
        <taxon>Pseudomonadati</taxon>
        <taxon>Pseudomonadota</taxon>
        <taxon>Alphaproteobacteria</taxon>
        <taxon>Hyphomicrobiales</taxon>
        <taxon>Rhizobiaceae</taxon>
        <taxon>Sinorhizobium/Ensifer group</taxon>
        <taxon>Sinorhizobium</taxon>
    </lineage>
</organism>
<keyword evidence="4" id="KW-0804">Transcription</keyword>
<dbReference type="Pfam" id="PF03466">
    <property type="entry name" value="LysR_substrate"/>
    <property type="match status" value="1"/>
</dbReference>
<geneLocation type="plasmid" evidence="6 7">
    <name>pSkuCCBAU71714a</name>
</geneLocation>
<dbReference type="InterPro" id="IPR000847">
    <property type="entry name" value="LysR_HTH_N"/>
</dbReference>
<evidence type="ECO:0000256" key="3">
    <source>
        <dbReference type="ARBA" id="ARBA00023125"/>
    </source>
</evidence>
<comment type="similarity">
    <text evidence="1">Belongs to the LysR transcriptional regulatory family.</text>
</comment>
<dbReference type="Gene3D" id="3.40.190.10">
    <property type="entry name" value="Periplasmic binding protein-like II"/>
    <property type="match status" value="2"/>
</dbReference>
<dbReference type="Proteomes" id="UP001233264">
    <property type="component" value="Plasmid pSkuCCBAU71714a"/>
</dbReference>
<keyword evidence="3" id="KW-0238">DNA-binding</keyword>
<gene>
    <name evidence="6" type="ORF">PZL22_005580</name>
</gene>
<dbReference type="Gene3D" id="1.10.10.10">
    <property type="entry name" value="Winged helix-like DNA-binding domain superfamily/Winged helix DNA-binding domain"/>
    <property type="match status" value="1"/>
</dbReference>
<name>A0ABY8TH74_9HYPH</name>
<keyword evidence="2" id="KW-0805">Transcription regulation</keyword>
<dbReference type="Pfam" id="PF00126">
    <property type="entry name" value="HTH_1"/>
    <property type="match status" value="1"/>
</dbReference>
<dbReference type="PANTHER" id="PTHR30537:SF26">
    <property type="entry name" value="GLYCINE CLEAVAGE SYSTEM TRANSCRIPTIONAL ACTIVATOR"/>
    <property type="match status" value="1"/>
</dbReference>
<dbReference type="RefSeq" id="WP_164843035.1">
    <property type="nucleotide sequence ID" value="NZ_CP120366.1"/>
</dbReference>
<feature type="domain" description="HTH lysR-type" evidence="5">
    <location>
        <begin position="10"/>
        <end position="67"/>
    </location>
</feature>
<dbReference type="PANTHER" id="PTHR30537">
    <property type="entry name" value="HTH-TYPE TRANSCRIPTIONAL REGULATOR"/>
    <property type="match status" value="1"/>
</dbReference>
<dbReference type="InterPro" id="IPR036390">
    <property type="entry name" value="WH_DNA-bd_sf"/>
</dbReference>
<dbReference type="SUPFAM" id="SSF53850">
    <property type="entry name" value="Periplasmic binding protein-like II"/>
    <property type="match status" value="1"/>
</dbReference>
<evidence type="ECO:0000313" key="6">
    <source>
        <dbReference type="EMBL" id="WHS96639.1"/>
    </source>
</evidence>
<dbReference type="CDD" id="cd08432">
    <property type="entry name" value="PBP2_GcdR_TrpI_HvrB_AmpR_like"/>
    <property type="match status" value="1"/>
</dbReference>
<dbReference type="InterPro" id="IPR036388">
    <property type="entry name" value="WH-like_DNA-bd_sf"/>
</dbReference>
<dbReference type="InterPro" id="IPR005119">
    <property type="entry name" value="LysR_subst-bd"/>
</dbReference>
<evidence type="ECO:0000259" key="5">
    <source>
        <dbReference type="PROSITE" id="PS50931"/>
    </source>
</evidence>
<dbReference type="PROSITE" id="PS50931">
    <property type="entry name" value="HTH_LYSR"/>
    <property type="match status" value="1"/>
</dbReference>
<dbReference type="InterPro" id="IPR058163">
    <property type="entry name" value="LysR-type_TF_proteobact-type"/>
</dbReference>
<dbReference type="PRINTS" id="PR00039">
    <property type="entry name" value="HTHLYSR"/>
</dbReference>
<keyword evidence="7" id="KW-1185">Reference proteome</keyword>
<proteinExistence type="inferred from homology"/>
<sequence>MRGEVMRKLPPLGALRVFEAAARRLSFKDAAEELNVSATAVSHQIRQLEEMLNVKLFERATRQVHLTAAGKTLFPVLREGLDRFEQAIADVHRQQAGQVARLTSTVAFVAKRLAPLAGSFREMYPDWTLRLDASNRAVDLEADADAAIRFGGGNYPGLVTEPLFADRFAPVCAPSLAQTSAADLRLATLIHFDWGPARRDDPRAPVWRQWLARAGVEDIDSSAGISFTDEIHAVQAVVAGQGIGLLSLTLVAEELASGILVQPFELSLEGDRYDLVYSPRMADRPATRVLRDWVMAQFGGTVHQLGPRPASQPRA</sequence>
<accession>A0ABY8TH74</accession>
<evidence type="ECO:0000313" key="7">
    <source>
        <dbReference type="Proteomes" id="UP001233264"/>
    </source>
</evidence>
<keyword evidence="6" id="KW-0614">Plasmid</keyword>
<evidence type="ECO:0000256" key="4">
    <source>
        <dbReference type="ARBA" id="ARBA00023163"/>
    </source>
</evidence>
<dbReference type="EMBL" id="CP120366">
    <property type="protein sequence ID" value="WHS96639.1"/>
    <property type="molecule type" value="Genomic_DNA"/>
</dbReference>
<reference evidence="6 7" key="1">
    <citation type="submission" date="2023-03" db="EMBL/GenBank/DDBJ databases">
        <authorList>
            <person name="Menendez E."/>
            <person name="Kaur S."/>
            <person name="Flores-Felix J.D."/>
            <person name="diCenzo G.C."/>
            <person name="Peix A."/>
            <person name="Velazquez E."/>
        </authorList>
    </citation>
    <scope>NUCLEOTIDE SEQUENCE [LARGE SCALE GENOMIC DNA]</scope>
    <source>
        <strain evidence="6 7">CCBAU 71714</strain>
        <plasmid evidence="6 7">pSkuCCBAU71714a</plasmid>
    </source>
</reference>
<evidence type="ECO:0000256" key="1">
    <source>
        <dbReference type="ARBA" id="ARBA00009437"/>
    </source>
</evidence>
<protein>
    <submittedName>
        <fullName evidence="6">LysR substrate-binding domain-containing protein</fullName>
    </submittedName>
</protein>
<evidence type="ECO:0000256" key="2">
    <source>
        <dbReference type="ARBA" id="ARBA00023015"/>
    </source>
</evidence>